<sequence length="55" mass="5881">YLGIDVFIAVICLGVGVRSIAAGDNHSTFLDDLGRVWLCGTYKVGRAWGKVGARI</sequence>
<accession>C5KVB2</accession>
<evidence type="ECO:0000313" key="3">
    <source>
        <dbReference type="Proteomes" id="UP000007800"/>
    </source>
</evidence>
<organism evidence="3">
    <name type="scientific">Perkinsus marinus (strain ATCC 50983 / TXsc)</name>
    <dbReference type="NCBI Taxonomy" id="423536"/>
    <lineage>
        <taxon>Eukaryota</taxon>
        <taxon>Sar</taxon>
        <taxon>Alveolata</taxon>
        <taxon>Perkinsozoa</taxon>
        <taxon>Perkinsea</taxon>
        <taxon>Perkinsida</taxon>
        <taxon>Perkinsidae</taxon>
        <taxon>Perkinsus</taxon>
    </lineage>
</organism>
<dbReference type="GeneID" id="9046994"/>
<reference evidence="2 3" key="1">
    <citation type="submission" date="2008-07" db="EMBL/GenBank/DDBJ databases">
        <authorList>
            <person name="El-Sayed N."/>
            <person name="Caler E."/>
            <person name="Inman J."/>
            <person name="Amedeo P."/>
            <person name="Hass B."/>
            <person name="Wortman J."/>
        </authorList>
    </citation>
    <scope>NUCLEOTIDE SEQUENCE [LARGE SCALE GENOMIC DNA]</scope>
    <source>
        <strain evidence="3">ATCC 50983 / TXsc</strain>
    </source>
</reference>
<keyword evidence="1" id="KW-0732">Signal</keyword>
<dbReference type="RefSeq" id="XP_002779787.1">
    <property type="nucleotide sequence ID" value="XM_002779741.1"/>
</dbReference>
<dbReference type="InterPro" id="IPR009091">
    <property type="entry name" value="RCC1/BLIP-II"/>
</dbReference>
<dbReference type="SUPFAM" id="SSF50985">
    <property type="entry name" value="RCC1/BLIP-II"/>
    <property type="match status" value="1"/>
</dbReference>
<dbReference type="InParanoid" id="C5KVB2"/>
<feature type="signal peptide" evidence="1">
    <location>
        <begin position="1"/>
        <end position="22"/>
    </location>
</feature>
<feature type="chain" id="PRO_5002954379" evidence="1">
    <location>
        <begin position="23"/>
        <end position="55"/>
    </location>
</feature>
<feature type="non-terminal residue" evidence="2">
    <location>
        <position position="1"/>
    </location>
</feature>
<dbReference type="AlphaFoldDB" id="C5KVB2"/>
<name>C5KVB2_PERM5</name>
<feature type="non-terminal residue" evidence="2">
    <location>
        <position position="55"/>
    </location>
</feature>
<dbReference type="EMBL" id="GG676431">
    <property type="protein sequence ID" value="EER11582.1"/>
    <property type="molecule type" value="Genomic_DNA"/>
</dbReference>
<keyword evidence="3" id="KW-1185">Reference proteome</keyword>
<dbReference type="Proteomes" id="UP000007800">
    <property type="component" value="Unassembled WGS sequence"/>
</dbReference>
<dbReference type="Pfam" id="PF13540">
    <property type="entry name" value="RCC1_2"/>
    <property type="match status" value="1"/>
</dbReference>
<evidence type="ECO:0000313" key="2">
    <source>
        <dbReference type="EMBL" id="EER11582.1"/>
    </source>
</evidence>
<gene>
    <name evidence="2" type="ORF">Pmar_PMAR018644</name>
</gene>
<protein>
    <submittedName>
        <fullName evidence="2">Uncharacterized protein</fullName>
    </submittedName>
</protein>
<proteinExistence type="predicted"/>
<evidence type="ECO:0000256" key="1">
    <source>
        <dbReference type="SAM" id="SignalP"/>
    </source>
</evidence>